<dbReference type="KEGG" id="fcy:FRACYDRAFT_258111"/>
<feature type="region of interest" description="Disordered" evidence="1">
    <location>
        <begin position="376"/>
        <end position="414"/>
    </location>
</feature>
<feature type="region of interest" description="Disordered" evidence="1">
    <location>
        <begin position="107"/>
        <end position="150"/>
    </location>
</feature>
<feature type="compositionally biased region" description="Basic and acidic residues" evidence="1">
    <location>
        <begin position="537"/>
        <end position="571"/>
    </location>
</feature>
<evidence type="ECO:0000313" key="2">
    <source>
        <dbReference type="EMBL" id="OEU05813.1"/>
    </source>
</evidence>
<feature type="region of interest" description="Disordered" evidence="1">
    <location>
        <begin position="528"/>
        <end position="588"/>
    </location>
</feature>
<evidence type="ECO:0000256" key="1">
    <source>
        <dbReference type="SAM" id="MobiDB-lite"/>
    </source>
</evidence>
<dbReference type="OrthoDB" id="57091at2759"/>
<dbReference type="InParanoid" id="A0A1E7EJQ3"/>
<gene>
    <name evidence="2" type="ORF">FRACYDRAFT_258111</name>
</gene>
<dbReference type="AlphaFoldDB" id="A0A1E7EJQ3"/>
<dbReference type="EMBL" id="KV784461">
    <property type="protein sequence ID" value="OEU05813.1"/>
    <property type="molecule type" value="Genomic_DNA"/>
</dbReference>
<feature type="compositionally biased region" description="Basic and acidic residues" evidence="1">
    <location>
        <begin position="376"/>
        <end position="411"/>
    </location>
</feature>
<reference evidence="2 3" key="1">
    <citation type="submission" date="2016-09" db="EMBL/GenBank/DDBJ databases">
        <title>Extensive genetic diversity and differential bi-allelic expression allows diatom success in the polar Southern Ocean.</title>
        <authorList>
            <consortium name="DOE Joint Genome Institute"/>
            <person name="Mock T."/>
            <person name="Otillar R.P."/>
            <person name="Strauss J."/>
            <person name="Dupont C."/>
            <person name="Frickenhaus S."/>
            <person name="Maumus F."/>
            <person name="Mcmullan M."/>
            <person name="Sanges R."/>
            <person name="Schmutz J."/>
            <person name="Toseland A."/>
            <person name="Valas R."/>
            <person name="Veluchamy A."/>
            <person name="Ward B.J."/>
            <person name="Allen A."/>
            <person name="Barry K."/>
            <person name="Falciatore A."/>
            <person name="Ferrante M."/>
            <person name="Fortunato A.E."/>
            <person name="Gloeckner G."/>
            <person name="Gruber A."/>
            <person name="Hipkin R."/>
            <person name="Janech M."/>
            <person name="Kroth P."/>
            <person name="Leese F."/>
            <person name="Lindquist E."/>
            <person name="Lyon B.R."/>
            <person name="Martin J."/>
            <person name="Mayer C."/>
            <person name="Parker M."/>
            <person name="Quesneville H."/>
            <person name="Raymond J."/>
            <person name="Uhlig C."/>
            <person name="Valentin K.U."/>
            <person name="Worden A.Z."/>
            <person name="Armbrust E.V."/>
            <person name="Bowler C."/>
            <person name="Green B."/>
            <person name="Moulton V."/>
            <person name="Van Oosterhout C."/>
            <person name="Grigoriev I."/>
        </authorList>
    </citation>
    <scope>NUCLEOTIDE SEQUENCE [LARGE SCALE GENOMIC DNA]</scope>
    <source>
        <strain evidence="2 3">CCMP1102</strain>
    </source>
</reference>
<sequence>MGKTKGSKNITVRNKLTNSPHAPEVQYDRLDPIDRLITYYYYIFILSDGQKGWDPEKSGFKEHWAQYEVLQTVYTHTQFYTRGKKFGELAQDLIYINYHLDEPQFGDIPPLSSRPVGTYPSPAKRRKSAPTTPAPTTPAPPTPTMPINAGSTKRTASIMKPHPEMQETSMTQLVKQTNDLGLMETQVSVGTISIPILRGTWEKKMRKMEGFLKTAYMKEFSLIRVLPHSGISLKRVELQWLNPTTLQIGVLWPRFMSDIMRQVALQTTTSTHKFNEDHDVIDSMYADIGTKVNKADEKKKRVVDYGIFYFDKPQDTSKGGTEILILNVTLTKDDIDDEEDYSPGDKVKVLQIICQEQTNEEGEKLLNVTELDAKLGKSDPDGKKAGDSDPVDTKRQQEERQKEEQEARQQDESTNAFDYTRFVGLYKYHNSLPPPEELIARFSGAEENLFYLVSFLLENNRSFLDEDFITQVMTQFDGRPVEMMRYVEEQVAPASTSPSVPNAIAIIPDDQSTSSMCSVRFEDIKKADDDDDDDIEDHAHNEERAAYDKQKEHAQKRVDADVEKEISEKQTTKSKKKSRITRSSMQTD</sequence>
<accession>A0A1E7EJQ3</accession>
<evidence type="ECO:0000313" key="3">
    <source>
        <dbReference type="Proteomes" id="UP000095751"/>
    </source>
</evidence>
<proteinExistence type="predicted"/>
<protein>
    <submittedName>
        <fullName evidence="2">Uncharacterized protein</fullName>
    </submittedName>
</protein>
<keyword evidence="3" id="KW-1185">Reference proteome</keyword>
<feature type="compositionally biased region" description="Pro residues" evidence="1">
    <location>
        <begin position="132"/>
        <end position="144"/>
    </location>
</feature>
<organism evidence="2 3">
    <name type="scientific">Fragilariopsis cylindrus CCMP1102</name>
    <dbReference type="NCBI Taxonomy" id="635003"/>
    <lineage>
        <taxon>Eukaryota</taxon>
        <taxon>Sar</taxon>
        <taxon>Stramenopiles</taxon>
        <taxon>Ochrophyta</taxon>
        <taxon>Bacillariophyta</taxon>
        <taxon>Bacillariophyceae</taxon>
        <taxon>Bacillariophycidae</taxon>
        <taxon>Bacillariales</taxon>
        <taxon>Bacillariaceae</taxon>
        <taxon>Fragilariopsis</taxon>
    </lineage>
</organism>
<name>A0A1E7EJQ3_9STRA</name>
<dbReference type="Proteomes" id="UP000095751">
    <property type="component" value="Unassembled WGS sequence"/>
</dbReference>